<evidence type="ECO:0000313" key="9">
    <source>
        <dbReference type="Proteomes" id="UP000526501"/>
    </source>
</evidence>
<dbReference type="InterPro" id="IPR050320">
    <property type="entry name" value="N5-glutamine_MTase"/>
</dbReference>
<evidence type="ECO:0000256" key="4">
    <source>
        <dbReference type="ARBA" id="ARBA00048391"/>
    </source>
</evidence>
<feature type="domain" description="Release factor glutamine methyltransferase N-terminal" evidence="7">
    <location>
        <begin position="6"/>
        <end position="76"/>
    </location>
</feature>
<dbReference type="InterPro" id="IPR029063">
    <property type="entry name" value="SAM-dependent_MTases_sf"/>
</dbReference>
<dbReference type="InterPro" id="IPR040758">
    <property type="entry name" value="PrmC_N"/>
</dbReference>
<dbReference type="PANTHER" id="PTHR18895">
    <property type="entry name" value="HEMK METHYLTRANSFERASE"/>
    <property type="match status" value="1"/>
</dbReference>
<feature type="binding site" evidence="5">
    <location>
        <begin position="190"/>
        <end position="193"/>
    </location>
    <ligand>
        <name>substrate</name>
    </ligand>
</feature>
<comment type="caution">
    <text evidence="8">The sequence shown here is derived from an EMBL/GenBank/DDBJ whole genome shotgun (WGS) entry which is preliminary data.</text>
</comment>
<gene>
    <name evidence="5 8" type="primary">prmC</name>
    <name evidence="8" type="ORF">H5P27_00845</name>
</gene>
<dbReference type="InterPro" id="IPR007848">
    <property type="entry name" value="Small_mtfrase_dom"/>
</dbReference>
<keyword evidence="3 5" id="KW-0949">S-adenosyl-L-methionine</keyword>
<evidence type="ECO:0000259" key="7">
    <source>
        <dbReference type="Pfam" id="PF17827"/>
    </source>
</evidence>
<dbReference type="Proteomes" id="UP000526501">
    <property type="component" value="Unassembled WGS sequence"/>
</dbReference>
<feature type="domain" description="Methyltransferase small" evidence="6">
    <location>
        <begin position="115"/>
        <end position="200"/>
    </location>
</feature>
<evidence type="ECO:0000259" key="6">
    <source>
        <dbReference type="Pfam" id="PF05175"/>
    </source>
</evidence>
<dbReference type="Gene3D" id="3.40.50.150">
    <property type="entry name" value="Vaccinia Virus protein VP39"/>
    <property type="match status" value="1"/>
</dbReference>
<evidence type="ECO:0000256" key="1">
    <source>
        <dbReference type="ARBA" id="ARBA00022603"/>
    </source>
</evidence>
<feature type="binding site" evidence="5">
    <location>
        <begin position="122"/>
        <end position="126"/>
    </location>
    <ligand>
        <name>S-adenosyl-L-methionine</name>
        <dbReference type="ChEBI" id="CHEBI:59789"/>
    </ligand>
</feature>
<keyword evidence="1 5" id="KW-0489">Methyltransferase</keyword>
<keyword evidence="2 5" id="KW-0808">Transferase</keyword>
<dbReference type="SUPFAM" id="SSF53335">
    <property type="entry name" value="S-adenosyl-L-methionine-dependent methyltransferases"/>
    <property type="match status" value="1"/>
</dbReference>
<name>A0A7X1E6X8_9BACT</name>
<dbReference type="GO" id="GO:0003676">
    <property type="term" value="F:nucleic acid binding"/>
    <property type="evidence" value="ECO:0007669"/>
    <property type="project" value="InterPro"/>
</dbReference>
<dbReference type="NCBIfam" id="TIGR00536">
    <property type="entry name" value="hemK_fam"/>
    <property type="match status" value="1"/>
</dbReference>
<feature type="binding site" evidence="5">
    <location>
        <position position="145"/>
    </location>
    <ligand>
        <name>S-adenosyl-L-methionine</name>
        <dbReference type="ChEBI" id="CHEBI:59789"/>
    </ligand>
</feature>
<dbReference type="HAMAP" id="MF_02126">
    <property type="entry name" value="RF_methyltr_PrmC"/>
    <property type="match status" value="1"/>
</dbReference>
<dbReference type="NCBIfam" id="TIGR03534">
    <property type="entry name" value="RF_mod_PrmC"/>
    <property type="match status" value="1"/>
</dbReference>
<reference evidence="8 9" key="1">
    <citation type="submission" date="2020-07" db="EMBL/GenBank/DDBJ databases">
        <authorList>
            <person name="Feng X."/>
        </authorList>
    </citation>
    <scope>NUCLEOTIDE SEQUENCE [LARGE SCALE GENOMIC DNA]</scope>
    <source>
        <strain evidence="8 9">JCM23202</strain>
    </source>
</reference>
<feature type="binding site" evidence="5">
    <location>
        <position position="190"/>
    </location>
    <ligand>
        <name>S-adenosyl-L-methionine</name>
        <dbReference type="ChEBI" id="CHEBI:59789"/>
    </ligand>
</feature>
<organism evidence="8 9">
    <name type="scientific">Pelagicoccus albus</name>
    <dbReference type="NCBI Taxonomy" id="415222"/>
    <lineage>
        <taxon>Bacteria</taxon>
        <taxon>Pseudomonadati</taxon>
        <taxon>Verrucomicrobiota</taxon>
        <taxon>Opitutia</taxon>
        <taxon>Puniceicoccales</taxon>
        <taxon>Pelagicoccaceae</taxon>
        <taxon>Pelagicoccus</taxon>
    </lineage>
</organism>
<dbReference type="GO" id="GO:0102559">
    <property type="term" value="F:peptide chain release factor N(5)-glutamine methyltransferase activity"/>
    <property type="evidence" value="ECO:0007669"/>
    <property type="project" value="UniProtKB-EC"/>
</dbReference>
<dbReference type="PROSITE" id="PS00092">
    <property type="entry name" value="N6_MTASE"/>
    <property type="match status" value="1"/>
</dbReference>
<dbReference type="RefSeq" id="WP_185658487.1">
    <property type="nucleotide sequence ID" value="NZ_CAWPOO010000001.1"/>
</dbReference>
<evidence type="ECO:0000256" key="5">
    <source>
        <dbReference type="HAMAP-Rule" id="MF_02126"/>
    </source>
</evidence>
<feature type="binding site" evidence="5">
    <location>
        <position position="174"/>
    </location>
    <ligand>
        <name>S-adenosyl-L-methionine</name>
        <dbReference type="ChEBI" id="CHEBI:59789"/>
    </ligand>
</feature>
<accession>A0A7X1E6X8</accession>
<comment type="catalytic activity">
    <reaction evidence="4 5">
        <text>L-glutaminyl-[peptide chain release factor] + S-adenosyl-L-methionine = N(5)-methyl-L-glutaminyl-[peptide chain release factor] + S-adenosyl-L-homocysteine + H(+)</text>
        <dbReference type="Rhea" id="RHEA:42896"/>
        <dbReference type="Rhea" id="RHEA-COMP:10271"/>
        <dbReference type="Rhea" id="RHEA-COMP:10272"/>
        <dbReference type="ChEBI" id="CHEBI:15378"/>
        <dbReference type="ChEBI" id="CHEBI:30011"/>
        <dbReference type="ChEBI" id="CHEBI:57856"/>
        <dbReference type="ChEBI" id="CHEBI:59789"/>
        <dbReference type="ChEBI" id="CHEBI:61891"/>
        <dbReference type="EC" id="2.1.1.297"/>
    </reaction>
</comment>
<comment type="function">
    <text evidence="5">Methylates the class 1 translation termination release factors RF1/PrfA and RF2/PrfB on the glutamine residue of the universally conserved GGQ motif.</text>
</comment>
<keyword evidence="9" id="KW-1185">Reference proteome</keyword>
<dbReference type="AlphaFoldDB" id="A0A7X1E6X8"/>
<evidence type="ECO:0000313" key="8">
    <source>
        <dbReference type="EMBL" id="MBC2604596.1"/>
    </source>
</evidence>
<comment type="similarity">
    <text evidence="5">Belongs to the protein N5-glutamine methyltransferase family. PrmC subfamily.</text>
</comment>
<dbReference type="Pfam" id="PF05175">
    <property type="entry name" value="MTS"/>
    <property type="match status" value="1"/>
</dbReference>
<evidence type="ECO:0000256" key="3">
    <source>
        <dbReference type="ARBA" id="ARBA00022691"/>
    </source>
</evidence>
<dbReference type="InterPro" id="IPR019874">
    <property type="entry name" value="RF_methyltr_PrmC"/>
</dbReference>
<dbReference type="EC" id="2.1.1.297" evidence="5"/>
<dbReference type="Pfam" id="PF17827">
    <property type="entry name" value="PrmC_N"/>
    <property type="match status" value="1"/>
</dbReference>
<dbReference type="CDD" id="cd02440">
    <property type="entry name" value="AdoMet_MTases"/>
    <property type="match status" value="1"/>
</dbReference>
<dbReference type="GO" id="GO:0032259">
    <property type="term" value="P:methylation"/>
    <property type="evidence" value="ECO:0007669"/>
    <property type="project" value="UniProtKB-KW"/>
</dbReference>
<dbReference type="Gene3D" id="1.10.8.10">
    <property type="entry name" value="DNA helicase RuvA subunit, C-terminal domain"/>
    <property type="match status" value="1"/>
</dbReference>
<dbReference type="EMBL" id="JACHVC010000001">
    <property type="protein sequence ID" value="MBC2604596.1"/>
    <property type="molecule type" value="Genomic_DNA"/>
</dbReference>
<dbReference type="InterPro" id="IPR004556">
    <property type="entry name" value="HemK-like"/>
</dbReference>
<sequence>MLTVLEVVQRSSAFLEGKGVESPRLNAEWLIAAALGMDRMKLYMQFDRPLKEAELAEMRSMVARRAKREPLQYVIGTAPFHELDLKVDSRALIPRPETEQLVELAIDSLGENDVPYRIVDLGTGSGAIALALAFALPRAELFAVDASRDALELAQENALRCGLQNRVTYVLSDWFSDFDPEGPFDLIISNPPYLTDEEMKTAEPEVRDFEPLSALRADREGLSDLEQIVRGAFERLKPGGILWLETGIGHRSALLDLCSEVGYSDCLGCDDWSGRPRFIKATR</sequence>
<evidence type="ECO:0000256" key="2">
    <source>
        <dbReference type="ARBA" id="ARBA00022679"/>
    </source>
</evidence>
<dbReference type="InterPro" id="IPR002052">
    <property type="entry name" value="DNA_methylase_N6_adenine_CS"/>
</dbReference>
<protein>
    <recommendedName>
        <fullName evidence="5">Release factor glutamine methyltransferase</fullName>
        <shortName evidence="5">RF MTase</shortName>
        <ecNumber evidence="5">2.1.1.297</ecNumber>
    </recommendedName>
    <alternativeName>
        <fullName evidence="5">N5-glutamine methyltransferase PrmC</fullName>
    </alternativeName>
    <alternativeName>
        <fullName evidence="5">Protein-(glutamine-N5) MTase PrmC</fullName>
    </alternativeName>
    <alternativeName>
        <fullName evidence="5">Protein-glutamine N-methyltransferase PrmC</fullName>
    </alternativeName>
</protein>
<dbReference type="PANTHER" id="PTHR18895:SF74">
    <property type="entry name" value="MTRF1L RELEASE FACTOR GLUTAMINE METHYLTRANSFERASE"/>
    <property type="match status" value="1"/>
</dbReference>
<proteinExistence type="inferred from homology"/>